<accession>A0A848CUW6</accession>
<feature type="domain" description="Transposase IS4-like" evidence="1">
    <location>
        <begin position="24"/>
        <end position="78"/>
    </location>
</feature>
<dbReference type="Proteomes" id="UP000561326">
    <property type="component" value="Unassembled WGS sequence"/>
</dbReference>
<dbReference type="EMBL" id="JABAGO010000018">
    <property type="protein sequence ID" value="NME98751.1"/>
    <property type="molecule type" value="Genomic_DNA"/>
</dbReference>
<sequence length="107" mass="12351">MVLKSEIEKLNWRILSPCVLFITKKQDTTYAATLLHTVQPGDLLLRDLGYFSLDRLKSIHEQGGYYISGVKHNVKIYFTKERTEEPKCAEDFIKDLAPGETMEVHHV</sequence>
<protein>
    <submittedName>
        <fullName evidence="2">Transposase</fullName>
    </submittedName>
</protein>
<dbReference type="InterPro" id="IPR012337">
    <property type="entry name" value="RNaseH-like_sf"/>
</dbReference>
<dbReference type="GO" id="GO:0003677">
    <property type="term" value="F:DNA binding"/>
    <property type="evidence" value="ECO:0007669"/>
    <property type="project" value="InterPro"/>
</dbReference>
<dbReference type="SUPFAM" id="SSF53098">
    <property type="entry name" value="Ribonuclease H-like"/>
    <property type="match status" value="1"/>
</dbReference>
<organism evidence="2 3">
    <name type="scientific">Aneurinibacillus aneurinilyticus</name>
    <name type="common">Bacillus aneurinolyticus</name>
    <dbReference type="NCBI Taxonomy" id="1391"/>
    <lineage>
        <taxon>Bacteria</taxon>
        <taxon>Bacillati</taxon>
        <taxon>Bacillota</taxon>
        <taxon>Bacilli</taxon>
        <taxon>Bacillales</taxon>
        <taxon>Paenibacillaceae</taxon>
        <taxon>Aneurinibacillus group</taxon>
        <taxon>Aneurinibacillus</taxon>
    </lineage>
</organism>
<dbReference type="RefSeq" id="WP_168975243.1">
    <property type="nucleotide sequence ID" value="NZ_JABAGO010000018.1"/>
</dbReference>
<dbReference type="AlphaFoldDB" id="A0A848CUW6"/>
<evidence type="ECO:0000313" key="3">
    <source>
        <dbReference type="Proteomes" id="UP000561326"/>
    </source>
</evidence>
<dbReference type="InterPro" id="IPR002559">
    <property type="entry name" value="Transposase_11"/>
</dbReference>
<evidence type="ECO:0000259" key="1">
    <source>
        <dbReference type="Pfam" id="PF01609"/>
    </source>
</evidence>
<proteinExistence type="predicted"/>
<dbReference type="GO" id="GO:0004803">
    <property type="term" value="F:transposase activity"/>
    <property type="evidence" value="ECO:0007669"/>
    <property type="project" value="InterPro"/>
</dbReference>
<reference evidence="2 3" key="1">
    <citation type="submission" date="2020-04" db="EMBL/GenBank/DDBJ databases">
        <authorList>
            <person name="Hitch T.C.A."/>
            <person name="Wylensek D."/>
            <person name="Clavel T."/>
        </authorList>
    </citation>
    <scope>NUCLEOTIDE SEQUENCE [LARGE SCALE GENOMIC DNA]</scope>
    <source>
        <strain evidence="2 3">WB01_D5_05</strain>
    </source>
</reference>
<feature type="non-terminal residue" evidence="2">
    <location>
        <position position="107"/>
    </location>
</feature>
<evidence type="ECO:0000313" key="2">
    <source>
        <dbReference type="EMBL" id="NME98751.1"/>
    </source>
</evidence>
<dbReference type="GO" id="GO:0006313">
    <property type="term" value="P:DNA transposition"/>
    <property type="evidence" value="ECO:0007669"/>
    <property type="project" value="InterPro"/>
</dbReference>
<comment type="caution">
    <text evidence="2">The sequence shown here is derived from an EMBL/GenBank/DDBJ whole genome shotgun (WGS) entry which is preliminary data.</text>
</comment>
<dbReference type="Pfam" id="PF01609">
    <property type="entry name" value="DDE_Tnp_1"/>
    <property type="match status" value="1"/>
</dbReference>
<name>A0A848CUW6_ANEAE</name>
<gene>
    <name evidence="2" type="ORF">HF838_10815</name>
</gene>